<sequence length="183" mass="19392">MQRIASIDPVTATGSVKDLLEGVRTQLGVVPNLHKVLAQSSAGLEGVLAFSGALARGTLDPATRERIALAIANVNGCDYCNAAHTALAKHRKLDEAEIAANRTGRSTDARADVAVNFARKIAVTRADVAEDDLAALRRVGYTDAQIVEIVLHVAVNVLTNYVNEVFKTEVDFPHIGPATRIAG</sequence>
<gene>
    <name evidence="2" type="ORF">QO001_001640</name>
</gene>
<dbReference type="GO" id="GO:0051920">
    <property type="term" value="F:peroxiredoxin activity"/>
    <property type="evidence" value="ECO:0007669"/>
    <property type="project" value="InterPro"/>
</dbReference>
<organism evidence="2 3">
    <name type="scientific">Methylobacterium brachiatum</name>
    <dbReference type="NCBI Taxonomy" id="269660"/>
    <lineage>
        <taxon>Bacteria</taxon>
        <taxon>Pseudomonadati</taxon>
        <taxon>Pseudomonadota</taxon>
        <taxon>Alphaproteobacteria</taxon>
        <taxon>Hyphomicrobiales</taxon>
        <taxon>Methylobacteriaceae</taxon>
        <taxon>Methylobacterium</taxon>
    </lineage>
</organism>
<keyword evidence="2" id="KW-0575">Peroxidase</keyword>
<dbReference type="InterPro" id="IPR003779">
    <property type="entry name" value="CMD-like"/>
</dbReference>
<protein>
    <submittedName>
        <fullName evidence="2">Peroxidase-related enzyme</fullName>
    </submittedName>
</protein>
<dbReference type="Gene3D" id="1.20.1290.10">
    <property type="entry name" value="AhpD-like"/>
    <property type="match status" value="1"/>
</dbReference>
<dbReference type="PANTHER" id="PTHR35446:SF3">
    <property type="entry name" value="CMD DOMAIN-CONTAINING PROTEIN"/>
    <property type="match status" value="1"/>
</dbReference>
<proteinExistence type="predicted"/>
<name>A0AAJ1TKJ2_9HYPH</name>
<dbReference type="Proteomes" id="UP001223420">
    <property type="component" value="Unassembled WGS sequence"/>
</dbReference>
<dbReference type="Pfam" id="PF02627">
    <property type="entry name" value="CMD"/>
    <property type="match status" value="1"/>
</dbReference>
<dbReference type="NCBIfam" id="TIGR01926">
    <property type="entry name" value="peroxid_rel"/>
    <property type="match status" value="1"/>
</dbReference>
<evidence type="ECO:0000259" key="1">
    <source>
        <dbReference type="Pfam" id="PF02627"/>
    </source>
</evidence>
<dbReference type="SUPFAM" id="SSF69118">
    <property type="entry name" value="AhpD-like"/>
    <property type="match status" value="1"/>
</dbReference>
<evidence type="ECO:0000313" key="2">
    <source>
        <dbReference type="EMBL" id="MDQ0542722.1"/>
    </source>
</evidence>
<dbReference type="InterPro" id="IPR029032">
    <property type="entry name" value="AhpD-like"/>
</dbReference>
<evidence type="ECO:0000313" key="3">
    <source>
        <dbReference type="Proteomes" id="UP001223420"/>
    </source>
</evidence>
<dbReference type="InterPro" id="IPR010195">
    <property type="entry name" value="Uncharacterised_peroxidase-rel"/>
</dbReference>
<dbReference type="EMBL" id="JAUSWL010000002">
    <property type="protein sequence ID" value="MDQ0542722.1"/>
    <property type="molecule type" value="Genomic_DNA"/>
</dbReference>
<dbReference type="RefSeq" id="WP_043378316.1">
    <property type="nucleotide sequence ID" value="NZ_JAJALK010000003.1"/>
</dbReference>
<dbReference type="PANTHER" id="PTHR35446">
    <property type="entry name" value="SI:CH211-175M2.5"/>
    <property type="match status" value="1"/>
</dbReference>
<accession>A0AAJ1TKJ2</accession>
<feature type="domain" description="Carboxymuconolactone decarboxylase-like" evidence="1">
    <location>
        <begin position="47"/>
        <end position="115"/>
    </location>
</feature>
<comment type="caution">
    <text evidence="2">The sequence shown here is derived from an EMBL/GenBank/DDBJ whole genome shotgun (WGS) entry which is preliminary data.</text>
</comment>
<dbReference type="NCBIfam" id="TIGR00778">
    <property type="entry name" value="ahpD_dom"/>
    <property type="match status" value="1"/>
</dbReference>
<dbReference type="AlphaFoldDB" id="A0AAJ1TKJ2"/>
<reference evidence="2" key="1">
    <citation type="submission" date="2023-07" db="EMBL/GenBank/DDBJ databases">
        <title>Genomic Encyclopedia of Type Strains, Phase IV (KMG-IV): sequencing the most valuable type-strain genomes for metagenomic binning, comparative biology and taxonomic classification.</title>
        <authorList>
            <person name="Goeker M."/>
        </authorList>
    </citation>
    <scope>NUCLEOTIDE SEQUENCE</scope>
    <source>
        <strain evidence="2">DSM 19569</strain>
    </source>
</reference>
<dbReference type="InterPro" id="IPR004675">
    <property type="entry name" value="AhpD_core"/>
</dbReference>
<keyword evidence="2" id="KW-0560">Oxidoreductase</keyword>